<dbReference type="InterPro" id="IPR017938">
    <property type="entry name" value="Riboflavin_synthase-like_b-brl"/>
</dbReference>
<reference evidence="2 3" key="1">
    <citation type="submission" date="2019-04" db="EMBL/GenBank/DDBJ databases">
        <authorList>
            <person name="Dong K."/>
        </authorList>
    </citation>
    <scope>NUCLEOTIDE SEQUENCE [LARGE SCALE GENOMIC DNA]</scope>
    <source>
        <strain evidence="3">dk3543</strain>
    </source>
</reference>
<accession>A0A4U2YRC0</accession>
<dbReference type="PANTHER" id="PTHR30157:SF0">
    <property type="entry name" value="NADPH-DEPENDENT FERRIC-CHELATE REDUCTASE"/>
    <property type="match status" value="1"/>
</dbReference>
<dbReference type="InterPro" id="IPR013113">
    <property type="entry name" value="SIP_FAD-bd"/>
</dbReference>
<dbReference type="Pfam" id="PF04954">
    <property type="entry name" value="SIP"/>
    <property type="match status" value="1"/>
</dbReference>
<keyword evidence="3" id="KW-1185">Reference proteome</keyword>
<dbReference type="Proteomes" id="UP000307808">
    <property type="component" value="Unassembled WGS sequence"/>
</dbReference>
<protein>
    <submittedName>
        <fullName evidence="2">Siderophore-interacting protein</fullName>
    </submittedName>
</protein>
<dbReference type="EMBL" id="SZPY01000001">
    <property type="protein sequence ID" value="TKI63918.1"/>
    <property type="molecule type" value="Genomic_DNA"/>
</dbReference>
<dbReference type="InterPro" id="IPR039374">
    <property type="entry name" value="SIP_fam"/>
</dbReference>
<dbReference type="PROSITE" id="PS51384">
    <property type="entry name" value="FAD_FR"/>
    <property type="match status" value="1"/>
</dbReference>
<sequence length="272" mass="29724">MTDEFTRADPGPRVAQFHASGRGVRRIGYPILLTRGVLVARTEVTPSMLRLTVGGPELAGFHSYQADDHVKVVLPFPDGTRNDPVPNDHQTLDWPRPSSPARKYTVRRFDRDACELDLDVVFHEGGVASEWASSVAVGEEVVLAGPPGAKAFPRTYAHYVLVADPTGLPAVARWLEESPGDVSADVVIDVDHAHECDYPLRELDGVRVQWLDRSQGSRAAEVVAGLDLPDDTFLFAAGEAGDVKPLRAWSREHGIEALVTGYWKRGVADLDD</sequence>
<dbReference type="PANTHER" id="PTHR30157">
    <property type="entry name" value="FERRIC REDUCTASE, NADPH-DEPENDENT"/>
    <property type="match status" value="1"/>
</dbReference>
<dbReference type="InterPro" id="IPR017927">
    <property type="entry name" value="FAD-bd_FR_type"/>
</dbReference>
<gene>
    <name evidence="2" type="ORF">FC770_01685</name>
</gene>
<dbReference type="GO" id="GO:0016491">
    <property type="term" value="F:oxidoreductase activity"/>
    <property type="evidence" value="ECO:0007669"/>
    <property type="project" value="InterPro"/>
</dbReference>
<dbReference type="SUPFAM" id="SSF63380">
    <property type="entry name" value="Riboflavin synthase domain-like"/>
    <property type="match status" value="1"/>
</dbReference>
<dbReference type="Pfam" id="PF08021">
    <property type="entry name" value="FAD_binding_9"/>
    <property type="match status" value="1"/>
</dbReference>
<comment type="caution">
    <text evidence="2">The sequence shown here is derived from an EMBL/GenBank/DDBJ whole genome shotgun (WGS) entry which is preliminary data.</text>
</comment>
<organism evidence="2 3">
    <name type="scientific">Nocardioides jishulii</name>
    <dbReference type="NCBI Taxonomy" id="2575440"/>
    <lineage>
        <taxon>Bacteria</taxon>
        <taxon>Bacillati</taxon>
        <taxon>Actinomycetota</taxon>
        <taxon>Actinomycetes</taxon>
        <taxon>Propionibacteriales</taxon>
        <taxon>Nocardioidaceae</taxon>
        <taxon>Nocardioides</taxon>
    </lineage>
</organism>
<dbReference type="RefSeq" id="WP_137064382.1">
    <property type="nucleotide sequence ID" value="NZ_CP040748.1"/>
</dbReference>
<dbReference type="InterPro" id="IPR039261">
    <property type="entry name" value="FNR_nucleotide-bd"/>
</dbReference>
<name>A0A4U2YRC0_9ACTN</name>
<evidence type="ECO:0000259" key="1">
    <source>
        <dbReference type="PROSITE" id="PS51384"/>
    </source>
</evidence>
<dbReference type="InterPro" id="IPR007037">
    <property type="entry name" value="SIP_rossman_dom"/>
</dbReference>
<dbReference type="Gene3D" id="3.40.50.80">
    <property type="entry name" value="Nucleotide-binding domain of ferredoxin-NADP reductase (FNR) module"/>
    <property type="match status" value="1"/>
</dbReference>
<evidence type="ECO:0000313" key="2">
    <source>
        <dbReference type="EMBL" id="TKI63918.1"/>
    </source>
</evidence>
<dbReference type="OrthoDB" id="9814826at2"/>
<dbReference type="Gene3D" id="2.40.30.10">
    <property type="entry name" value="Translation factors"/>
    <property type="match status" value="1"/>
</dbReference>
<proteinExistence type="predicted"/>
<evidence type="ECO:0000313" key="3">
    <source>
        <dbReference type="Proteomes" id="UP000307808"/>
    </source>
</evidence>
<dbReference type="AlphaFoldDB" id="A0A4U2YRC0"/>
<feature type="domain" description="FAD-binding FR-type" evidence="1">
    <location>
        <begin position="31"/>
        <end position="153"/>
    </location>
</feature>
<dbReference type="CDD" id="cd06193">
    <property type="entry name" value="siderophore_interacting"/>
    <property type="match status" value="1"/>
</dbReference>